<dbReference type="GO" id="GO:0016740">
    <property type="term" value="F:transferase activity"/>
    <property type="evidence" value="ECO:0007669"/>
    <property type="project" value="UniProtKB-KW"/>
</dbReference>
<comment type="catalytic activity">
    <reaction evidence="10">
        <text>L-threonyl-[protein] + FAD = FMN-L-threonyl-[protein] + AMP + H(+)</text>
        <dbReference type="Rhea" id="RHEA:36847"/>
        <dbReference type="Rhea" id="RHEA-COMP:11060"/>
        <dbReference type="Rhea" id="RHEA-COMP:11061"/>
        <dbReference type="ChEBI" id="CHEBI:15378"/>
        <dbReference type="ChEBI" id="CHEBI:30013"/>
        <dbReference type="ChEBI" id="CHEBI:57692"/>
        <dbReference type="ChEBI" id="CHEBI:74257"/>
        <dbReference type="ChEBI" id="CHEBI:456215"/>
        <dbReference type="EC" id="2.7.1.180"/>
    </reaction>
</comment>
<evidence type="ECO:0000256" key="4">
    <source>
        <dbReference type="ARBA" id="ARBA00022630"/>
    </source>
</evidence>
<evidence type="ECO:0000256" key="1">
    <source>
        <dbReference type="ARBA" id="ARBA00001946"/>
    </source>
</evidence>
<reference evidence="11" key="1">
    <citation type="submission" date="2018-06" db="EMBL/GenBank/DDBJ databases">
        <authorList>
            <person name="Zhirakovskaya E."/>
        </authorList>
    </citation>
    <scope>NUCLEOTIDE SEQUENCE</scope>
</reference>
<sequence length="346" mass="37516">MIRYSQKLIIPLVIALLITAIFSCTPKQELQRRTQFIMGTLVEITVREMDPEIAQSAITSAFDEIRRLENLMSTHIAHSEISQLNTMAGGKASLGVSPDVLAVIRRGVYWGNQTNGALDISIGPVSSLWSFDNDNPSLPNAKRLEDATHLVNFRKIAIDESNVHLKQQGMSLQLGAIAKGYAVDRAMKVLEKNGIRHGLINAGGDLIALGERKDGQPWTIGLQHPRQPEKLSASFSLSGKAVATSGDYQKYFIQDGTRYHHILDPATGMPAKGVVSCTIIAETVMDADALATAVFVLGPEKGMALVDSVEGVEGMMITESGATLFSKNFESQPGFALHEAIEDSSR</sequence>
<evidence type="ECO:0000256" key="6">
    <source>
        <dbReference type="ARBA" id="ARBA00022723"/>
    </source>
</evidence>
<dbReference type="SUPFAM" id="SSF143631">
    <property type="entry name" value="ApbE-like"/>
    <property type="match status" value="1"/>
</dbReference>
<name>A0A3B1DDT3_9ZZZZ</name>
<comment type="cofactor">
    <cofactor evidence="1">
        <name>Mg(2+)</name>
        <dbReference type="ChEBI" id="CHEBI:18420"/>
    </cofactor>
</comment>
<dbReference type="Pfam" id="PF02424">
    <property type="entry name" value="ApbE"/>
    <property type="match status" value="1"/>
</dbReference>
<organism evidence="11">
    <name type="scientific">hydrothermal vent metagenome</name>
    <dbReference type="NCBI Taxonomy" id="652676"/>
    <lineage>
        <taxon>unclassified sequences</taxon>
        <taxon>metagenomes</taxon>
        <taxon>ecological metagenomes</taxon>
    </lineage>
</organism>
<keyword evidence="5 11" id="KW-0808">Transferase</keyword>
<dbReference type="PROSITE" id="PS51257">
    <property type="entry name" value="PROKAR_LIPOPROTEIN"/>
    <property type="match status" value="1"/>
</dbReference>
<evidence type="ECO:0000256" key="8">
    <source>
        <dbReference type="ARBA" id="ARBA00022842"/>
    </source>
</evidence>
<protein>
    <recommendedName>
        <fullName evidence="3">FAD:protein FMN transferase</fullName>
        <ecNumber evidence="2">2.7.1.180</ecNumber>
    </recommendedName>
    <alternativeName>
        <fullName evidence="9">Flavin transferase</fullName>
    </alternativeName>
</protein>
<dbReference type="PANTHER" id="PTHR30040:SF2">
    <property type="entry name" value="FAD:PROTEIN FMN TRANSFERASE"/>
    <property type="match status" value="1"/>
</dbReference>
<dbReference type="InterPro" id="IPR003374">
    <property type="entry name" value="ApbE-like_sf"/>
</dbReference>
<evidence type="ECO:0000256" key="5">
    <source>
        <dbReference type="ARBA" id="ARBA00022679"/>
    </source>
</evidence>
<evidence type="ECO:0000313" key="11">
    <source>
        <dbReference type="EMBL" id="VAX33040.1"/>
    </source>
</evidence>
<dbReference type="InterPro" id="IPR024932">
    <property type="entry name" value="ApbE"/>
</dbReference>
<accession>A0A3B1DDT3</accession>
<evidence type="ECO:0000256" key="7">
    <source>
        <dbReference type="ARBA" id="ARBA00022827"/>
    </source>
</evidence>
<dbReference type="AlphaFoldDB" id="A0A3B1DDT3"/>
<evidence type="ECO:0000256" key="2">
    <source>
        <dbReference type="ARBA" id="ARBA00011955"/>
    </source>
</evidence>
<keyword evidence="6" id="KW-0479">Metal-binding</keyword>
<keyword evidence="8" id="KW-0460">Magnesium</keyword>
<proteinExistence type="predicted"/>
<evidence type="ECO:0000256" key="9">
    <source>
        <dbReference type="ARBA" id="ARBA00031306"/>
    </source>
</evidence>
<keyword evidence="7" id="KW-0274">FAD</keyword>
<dbReference type="EC" id="2.7.1.180" evidence="2"/>
<dbReference type="PIRSF" id="PIRSF006268">
    <property type="entry name" value="ApbE"/>
    <property type="match status" value="1"/>
</dbReference>
<dbReference type="PANTHER" id="PTHR30040">
    <property type="entry name" value="THIAMINE BIOSYNTHESIS LIPOPROTEIN APBE"/>
    <property type="match status" value="1"/>
</dbReference>
<keyword evidence="4" id="KW-0285">Flavoprotein</keyword>
<gene>
    <name evidence="11" type="ORF">MNBD_NITROSPINAE05-297</name>
</gene>
<dbReference type="EMBL" id="UOGG01000233">
    <property type="protein sequence ID" value="VAX33040.1"/>
    <property type="molecule type" value="Genomic_DNA"/>
</dbReference>
<evidence type="ECO:0000256" key="10">
    <source>
        <dbReference type="ARBA" id="ARBA00048540"/>
    </source>
</evidence>
<evidence type="ECO:0000256" key="3">
    <source>
        <dbReference type="ARBA" id="ARBA00016337"/>
    </source>
</evidence>
<dbReference type="Gene3D" id="3.10.520.10">
    <property type="entry name" value="ApbE-like domains"/>
    <property type="match status" value="1"/>
</dbReference>
<dbReference type="GO" id="GO:0046872">
    <property type="term" value="F:metal ion binding"/>
    <property type="evidence" value="ECO:0007669"/>
    <property type="project" value="UniProtKB-KW"/>
</dbReference>